<protein>
    <recommendedName>
        <fullName evidence="6">V-type proton ATPase subunit C</fullName>
    </recommendedName>
</protein>
<dbReference type="Gene3D" id="3.30.70.1180">
    <property type="entry name" value="Vacuolar atp synthase subunit c, domain 1"/>
    <property type="match status" value="1"/>
</dbReference>
<dbReference type="FunFam" id="3.30.70.100:FF:000002">
    <property type="entry name" value="V-type proton ATPase subunit C"/>
    <property type="match status" value="1"/>
</dbReference>
<dbReference type="SUPFAM" id="SSF118203">
    <property type="entry name" value="Vacuolar ATP synthase subunit C"/>
    <property type="match status" value="1"/>
</dbReference>
<keyword evidence="8" id="KW-1185">Reference proteome</keyword>
<dbReference type="InterPro" id="IPR036132">
    <property type="entry name" value="Vac_ATP_synth_c_sf"/>
</dbReference>
<evidence type="ECO:0000256" key="2">
    <source>
        <dbReference type="ARBA" id="ARBA00022448"/>
    </source>
</evidence>
<evidence type="ECO:0000256" key="6">
    <source>
        <dbReference type="RuleBase" id="RU364010"/>
    </source>
</evidence>
<reference evidence="7 8" key="1">
    <citation type="submission" date="2016-07" db="EMBL/GenBank/DDBJ databases">
        <title>Pervasive Adenine N6-methylation of Active Genes in Fungi.</title>
        <authorList>
            <consortium name="DOE Joint Genome Institute"/>
            <person name="Mondo S.J."/>
            <person name="Dannebaum R.O."/>
            <person name="Kuo R.C."/>
            <person name="Labutti K."/>
            <person name="Haridas S."/>
            <person name="Kuo A."/>
            <person name="Salamov A."/>
            <person name="Ahrendt S.R."/>
            <person name="Lipzen A."/>
            <person name="Sullivan W."/>
            <person name="Andreopoulos W.B."/>
            <person name="Clum A."/>
            <person name="Lindquist E."/>
            <person name="Daum C."/>
            <person name="Ramamoorthy G.K."/>
            <person name="Gryganskyi A."/>
            <person name="Culley D."/>
            <person name="Magnuson J.K."/>
            <person name="James T.Y."/>
            <person name="O'Malley M.A."/>
            <person name="Stajich J.E."/>
            <person name="Spatafora J.W."/>
            <person name="Visel A."/>
            <person name="Grigoriev I.V."/>
        </authorList>
    </citation>
    <scope>NUCLEOTIDE SEQUENCE [LARGE SCALE GENOMIC DNA]</scope>
    <source>
        <strain evidence="7 8">NRRL 2496</strain>
    </source>
</reference>
<dbReference type="FunCoup" id="A0A1X2H190">
    <property type="interactions" value="138"/>
</dbReference>
<evidence type="ECO:0000256" key="1">
    <source>
        <dbReference type="ARBA" id="ARBA00006138"/>
    </source>
</evidence>
<evidence type="ECO:0000313" key="8">
    <source>
        <dbReference type="Proteomes" id="UP000242180"/>
    </source>
</evidence>
<comment type="similarity">
    <text evidence="1 6">Belongs to the V-ATPase C subunit family.</text>
</comment>
<sequence>MKYQFVSVPALGNKQNTFLNIRGKLSEYAVTCAFQIGTLDALVLLSDDLTKYDATFEQTVNKITDILNTLVKSDRTNGHVREYMLDYISNFQWNTMKYRTDKSLQETTATLNQDVSSIDTVMKTKLNAYSQNKNALQSLQRKETGNLSVRNLNGIVKKEHCVLNSEYLTTLFVAVLKQQWQQTYERISPMVVPRSSVKIAEDDEYGLFSVTLFKRVADEFSHKAREQRFLVRDFKWDEEALTQQKQELALVTETERDQHLELFRLARTNFGEVFSAWIHLKALRVFVESVLRYGLPPDFCSVSISPKPKHEKKVDDVLVAQYGRLGGVHGLAVRNEKEEEILDHELQTVNDSSYRPYVQFDLEFDTERT</sequence>
<comment type="subunit">
    <text evidence="6">V-ATPase is a heteromultimeric enzyme composed of a peripheral catalytic V1 complex (components A to H) attached to an integral membrane V0 proton pore complex.</text>
</comment>
<keyword evidence="3 6" id="KW-0375">Hydrogen ion transport</keyword>
<keyword evidence="4 6" id="KW-0406">Ion transport</keyword>
<comment type="function">
    <text evidence="6">Subunit of the V1 complex of vacuolar(H+)-ATPase (V-ATPase), a multisubunit enzyme composed of a peripheral complex (V1) that hydrolyzes ATP and a membrane integral complex (V0) that translocates protons. V-ATPase is responsible for acidifying and maintaining the pH of intracellular compartments and in some cell types, is targeted to the plasma membrane, where it is responsible for acidifying the extracellular environment. Subunit C is necessary for the assembly of the catalytic sector of the enzyme and is likely to have a specific function in its catalytic activity.</text>
</comment>
<comment type="function">
    <text evidence="5">Subunit of the V1 complex of vacuolar(H+)-ATPase (V-ATPase), a multisubunit enzyme composed of a peripheral complex (V1) that hydrolyzes ATP and a membrane integral complex (V0) that translocates protons. V-ATPase is responsible for acidifying and maintaining the pH of intracellular compartments. Subunit C is necessary for the assembly of the catalytic sector of the enzyme and is likely to have a specific function in its catalytic activity. Reversibly leaves the enzyme after glucose depletion, causing the catalytic subcomplex V1 to detach from the V0 section.</text>
</comment>
<name>A0A1X2H190_SYNRA</name>
<dbReference type="GO" id="GO:0000221">
    <property type="term" value="C:vacuolar proton-transporting V-type ATPase, V1 domain"/>
    <property type="evidence" value="ECO:0007669"/>
    <property type="project" value="TreeGrafter"/>
</dbReference>
<dbReference type="OMA" id="VMIWIHV"/>
<dbReference type="CDD" id="cd14785">
    <property type="entry name" value="V-ATPase_C"/>
    <property type="match status" value="1"/>
</dbReference>
<dbReference type="Pfam" id="PF03223">
    <property type="entry name" value="V-ATPase_C"/>
    <property type="match status" value="1"/>
</dbReference>
<dbReference type="GO" id="GO:0046961">
    <property type="term" value="F:proton-transporting ATPase activity, rotational mechanism"/>
    <property type="evidence" value="ECO:0007669"/>
    <property type="project" value="InterPro"/>
</dbReference>
<dbReference type="Gene3D" id="1.20.1460.10">
    <property type="entry name" value="subunit c (vma5p) of the yeast v-atpase, domain 2"/>
    <property type="match status" value="1"/>
</dbReference>
<proteinExistence type="inferred from homology"/>
<dbReference type="AlphaFoldDB" id="A0A1X2H190"/>
<dbReference type="PANTHER" id="PTHR10137">
    <property type="entry name" value="V-TYPE PROTON ATPASE SUBUNIT C"/>
    <property type="match status" value="1"/>
</dbReference>
<evidence type="ECO:0000313" key="7">
    <source>
        <dbReference type="EMBL" id="ORY90416.1"/>
    </source>
</evidence>
<gene>
    <name evidence="7" type="ORF">BCR43DRAFT_447401</name>
</gene>
<dbReference type="InterPro" id="IPR004907">
    <property type="entry name" value="ATPase_V1-cplx_csu"/>
</dbReference>
<dbReference type="OrthoDB" id="6605928at2759"/>
<dbReference type="PANTHER" id="PTHR10137:SF0">
    <property type="entry name" value="V-TYPE PROTON ATPASE SUBUNIT C"/>
    <property type="match status" value="1"/>
</dbReference>
<dbReference type="InParanoid" id="A0A1X2H190"/>
<organism evidence="7 8">
    <name type="scientific">Syncephalastrum racemosum</name>
    <name type="common">Filamentous fungus</name>
    <dbReference type="NCBI Taxonomy" id="13706"/>
    <lineage>
        <taxon>Eukaryota</taxon>
        <taxon>Fungi</taxon>
        <taxon>Fungi incertae sedis</taxon>
        <taxon>Mucoromycota</taxon>
        <taxon>Mucoromycotina</taxon>
        <taxon>Mucoromycetes</taxon>
        <taxon>Mucorales</taxon>
        <taxon>Syncephalastraceae</taxon>
        <taxon>Syncephalastrum</taxon>
    </lineage>
</organism>
<dbReference type="Gene3D" id="3.30.70.100">
    <property type="match status" value="1"/>
</dbReference>
<evidence type="ECO:0000256" key="3">
    <source>
        <dbReference type="ARBA" id="ARBA00022781"/>
    </source>
</evidence>
<dbReference type="STRING" id="13706.A0A1X2H190"/>
<accession>A0A1X2H190</accession>
<evidence type="ECO:0000256" key="4">
    <source>
        <dbReference type="ARBA" id="ARBA00023065"/>
    </source>
</evidence>
<evidence type="ECO:0000256" key="5">
    <source>
        <dbReference type="ARBA" id="ARBA00053565"/>
    </source>
</evidence>
<keyword evidence="2 6" id="KW-0813">Transport</keyword>
<dbReference type="EMBL" id="MCGN01000012">
    <property type="protein sequence ID" value="ORY90416.1"/>
    <property type="molecule type" value="Genomic_DNA"/>
</dbReference>
<comment type="caution">
    <text evidence="7">The sequence shown here is derived from an EMBL/GenBank/DDBJ whole genome shotgun (WGS) entry which is preliminary data.</text>
</comment>
<dbReference type="Proteomes" id="UP000242180">
    <property type="component" value="Unassembled WGS sequence"/>
</dbReference>